<dbReference type="Proteomes" id="UP000030655">
    <property type="component" value="Unassembled WGS sequence"/>
</dbReference>
<evidence type="ECO:0000313" key="1">
    <source>
        <dbReference type="EMBL" id="KCZ80307.1"/>
    </source>
</evidence>
<proteinExistence type="predicted"/>
<dbReference type="VEuPathDB" id="MicrosporidiaDB:H312_02275"/>
<accession>A0A059EZL4</accession>
<name>A0A059EZL4_9MICR</name>
<reference evidence="2" key="1">
    <citation type="submission" date="2013-02" db="EMBL/GenBank/DDBJ databases">
        <authorList>
            <consortium name="The Broad Institute Genome Sequencing Platform"/>
            <person name="Cuomo C."/>
            <person name="Becnel J."/>
            <person name="Sanscrainte N."/>
            <person name="Walker B."/>
            <person name="Young S.K."/>
            <person name="Zeng Q."/>
            <person name="Gargeya S."/>
            <person name="Fitzgerald M."/>
            <person name="Haas B."/>
            <person name="Abouelleil A."/>
            <person name="Alvarado L."/>
            <person name="Arachchi H.M."/>
            <person name="Berlin A.M."/>
            <person name="Chapman S.B."/>
            <person name="Dewar J."/>
            <person name="Goldberg J."/>
            <person name="Griggs A."/>
            <person name="Gujja S."/>
            <person name="Hansen M."/>
            <person name="Howarth C."/>
            <person name="Imamovic A."/>
            <person name="Larimer J."/>
            <person name="McCowan C."/>
            <person name="Murphy C."/>
            <person name="Neiman D."/>
            <person name="Pearson M."/>
            <person name="Priest M."/>
            <person name="Roberts A."/>
            <person name="Saif S."/>
            <person name="Shea T."/>
            <person name="Sisk P."/>
            <person name="Sykes S."/>
            <person name="Wortman J."/>
            <person name="Nusbaum C."/>
            <person name="Birren B."/>
        </authorList>
    </citation>
    <scope>NUCLEOTIDE SEQUENCE [LARGE SCALE GENOMIC DNA]</scope>
    <source>
        <strain evidence="2">PRA339</strain>
    </source>
</reference>
<sequence length="78" mass="9286">MFLYNKCIKKTFFSKFKIELSKILEMIVFRIHGMSLKNISLVTNASRQCVARLFRKYTTCWQKITMMIKMALLERALS</sequence>
<dbReference type="AlphaFoldDB" id="A0A059EZL4"/>
<reference evidence="1 2" key="2">
    <citation type="submission" date="2014-03" db="EMBL/GenBank/DDBJ databases">
        <title>The Genome Sequence of Anncaliia algerae insect isolate PRA339.</title>
        <authorList>
            <consortium name="The Broad Institute Genome Sequencing Platform"/>
            <consortium name="The Broad Institute Genome Sequencing Center for Infectious Disease"/>
            <person name="Cuomo C."/>
            <person name="Becnel J."/>
            <person name="Sanscrainte N."/>
            <person name="Walker B."/>
            <person name="Young S.K."/>
            <person name="Zeng Q."/>
            <person name="Gargeya S."/>
            <person name="Fitzgerald M."/>
            <person name="Haas B."/>
            <person name="Abouelleil A."/>
            <person name="Alvarado L."/>
            <person name="Arachchi H.M."/>
            <person name="Berlin A.M."/>
            <person name="Chapman S.B."/>
            <person name="Dewar J."/>
            <person name="Goldberg J."/>
            <person name="Griggs A."/>
            <person name="Gujja S."/>
            <person name="Hansen M."/>
            <person name="Howarth C."/>
            <person name="Imamovic A."/>
            <person name="Larimer J."/>
            <person name="McCowan C."/>
            <person name="Murphy C."/>
            <person name="Neiman D."/>
            <person name="Pearson M."/>
            <person name="Priest M."/>
            <person name="Roberts A."/>
            <person name="Saif S."/>
            <person name="Shea T."/>
            <person name="Sisk P."/>
            <person name="Sykes S."/>
            <person name="Wortman J."/>
            <person name="Nusbaum C."/>
            <person name="Birren B."/>
        </authorList>
    </citation>
    <scope>NUCLEOTIDE SEQUENCE [LARGE SCALE GENOMIC DNA]</scope>
    <source>
        <strain evidence="1 2">PRA339</strain>
    </source>
</reference>
<dbReference type="OrthoDB" id="10414789at2759"/>
<dbReference type="HOGENOM" id="CLU_2621552_0_0_1"/>
<gene>
    <name evidence="1" type="ORF">H312_02275</name>
</gene>
<protein>
    <submittedName>
        <fullName evidence="1">Uncharacterized protein</fullName>
    </submittedName>
</protein>
<evidence type="ECO:0000313" key="2">
    <source>
        <dbReference type="Proteomes" id="UP000030655"/>
    </source>
</evidence>
<keyword evidence="2" id="KW-1185">Reference proteome</keyword>
<dbReference type="EMBL" id="KK365188">
    <property type="protein sequence ID" value="KCZ80307.1"/>
    <property type="molecule type" value="Genomic_DNA"/>
</dbReference>
<organism evidence="1 2">
    <name type="scientific">Anncaliia algerae PRA339</name>
    <dbReference type="NCBI Taxonomy" id="1288291"/>
    <lineage>
        <taxon>Eukaryota</taxon>
        <taxon>Fungi</taxon>
        <taxon>Fungi incertae sedis</taxon>
        <taxon>Microsporidia</taxon>
        <taxon>Tubulinosematoidea</taxon>
        <taxon>Tubulinosematidae</taxon>
        <taxon>Anncaliia</taxon>
    </lineage>
</organism>